<evidence type="ECO:0000256" key="1">
    <source>
        <dbReference type="SAM" id="MobiDB-lite"/>
    </source>
</evidence>
<proteinExistence type="predicted"/>
<comment type="caution">
    <text evidence="2">The sequence shown here is derived from an EMBL/GenBank/DDBJ whole genome shotgun (WGS) entry which is preliminary data.</text>
</comment>
<sequence>MEWWKRRVKVKWRGEEDDINTERVQKCSRREKKSTKDSRGKEKGRGRAERGTGRLAQERDTQSLWQIPPPRGGRLRRDACERPSIVVKSALSREAKLEGGGVACPVPLDIRFGAVLKYNGVGLDTYKCSARMKKTSPATAARGEMKRECERRVTGRRKKGDGEQKEGWEYCAACPSPVGRS</sequence>
<evidence type="ECO:0000313" key="3">
    <source>
        <dbReference type="Proteomes" id="UP000298030"/>
    </source>
</evidence>
<gene>
    <name evidence="2" type="ORF">FA13DRAFT_1709091</name>
</gene>
<dbReference type="Proteomes" id="UP000298030">
    <property type="component" value="Unassembled WGS sequence"/>
</dbReference>
<dbReference type="EMBL" id="QPFP01000015">
    <property type="protein sequence ID" value="TEB32564.1"/>
    <property type="molecule type" value="Genomic_DNA"/>
</dbReference>
<feature type="region of interest" description="Disordered" evidence="1">
    <location>
        <begin position="20"/>
        <end position="78"/>
    </location>
</feature>
<accession>A0A4Y7TF23</accession>
<protein>
    <submittedName>
        <fullName evidence="2">Uncharacterized protein</fullName>
    </submittedName>
</protein>
<feature type="compositionally biased region" description="Basic and acidic residues" evidence="1">
    <location>
        <begin position="34"/>
        <end position="61"/>
    </location>
</feature>
<name>A0A4Y7TF23_COPMI</name>
<keyword evidence="3" id="KW-1185">Reference proteome</keyword>
<evidence type="ECO:0000313" key="2">
    <source>
        <dbReference type="EMBL" id="TEB32564.1"/>
    </source>
</evidence>
<organism evidence="2 3">
    <name type="scientific">Coprinellus micaceus</name>
    <name type="common">Glistening ink-cap mushroom</name>
    <name type="synonym">Coprinus micaceus</name>
    <dbReference type="NCBI Taxonomy" id="71717"/>
    <lineage>
        <taxon>Eukaryota</taxon>
        <taxon>Fungi</taxon>
        <taxon>Dikarya</taxon>
        <taxon>Basidiomycota</taxon>
        <taxon>Agaricomycotina</taxon>
        <taxon>Agaricomycetes</taxon>
        <taxon>Agaricomycetidae</taxon>
        <taxon>Agaricales</taxon>
        <taxon>Agaricineae</taxon>
        <taxon>Psathyrellaceae</taxon>
        <taxon>Coprinellus</taxon>
    </lineage>
</organism>
<dbReference type="AlphaFoldDB" id="A0A4Y7TF23"/>
<reference evidence="2 3" key="1">
    <citation type="journal article" date="2019" name="Nat. Ecol. Evol.">
        <title>Megaphylogeny resolves global patterns of mushroom evolution.</title>
        <authorList>
            <person name="Varga T."/>
            <person name="Krizsan K."/>
            <person name="Foldi C."/>
            <person name="Dima B."/>
            <person name="Sanchez-Garcia M."/>
            <person name="Sanchez-Ramirez S."/>
            <person name="Szollosi G.J."/>
            <person name="Szarkandi J.G."/>
            <person name="Papp V."/>
            <person name="Albert L."/>
            <person name="Andreopoulos W."/>
            <person name="Angelini C."/>
            <person name="Antonin V."/>
            <person name="Barry K.W."/>
            <person name="Bougher N.L."/>
            <person name="Buchanan P."/>
            <person name="Buyck B."/>
            <person name="Bense V."/>
            <person name="Catcheside P."/>
            <person name="Chovatia M."/>
            <person name="Cooper J."/>
            <person name="Damon W."/>
            <person name="Desjardin D."/>
            <person name="Finy P."/>
            <person name="Geml J."/>
            <person name="Haridas S."/>
            <person name="Hughes K."/>
            <person name="Justo A."/>
            <person name="Karasinski D."/>
            <person name="Kautmanova I."/>
            <person name="Kiss B."/>
            <person name="Kocsube S."/>
            <person name="Kotiranta H."/>
            <person name="LaButti K.M."/>
            <person name="Lechner B.E."/>
            <person name="Liimatainen K."/>
            <person name="Lipzen A."/>
            <person name="Lukacs Z."/>
            <person name="Mihaltcheva S."/>
            <person name="Morgado L.N."/>
            <person name="Niskanen T."/>
            <person name="Noordeloos M.E."/>
            <person name="Ohm R.A."/>
            <person name="Ortiz-Santana B."/>
            <person name="Ovrebo C."/>
            <person name="Racz N."/>
            <person name="Riley R."/>
            <person name="Savchenko A."/>
            <person name="Shiryaev A."/>
            <person name="Soop K."/>
            <person name="Spirin V."/>
            <person name="Szebenyi C."/>
            <person name="Tomsovsky M."/>
            <person name="Tulloss R.E."/>
            <person name="Uehling J."/>
            <person name="Grigoriev I.V."/>
            <person name="Vagvolgyi C."/>
            <person name="Papp T."/>
            <person name="Martin F.M."/>
            <person name="Miettinen O."/>
            <person name="Hibbett D.S."/>
            <person name="Nagy L.G."/>
        </authorList>
    </citation>
    <scope>NUCLEOTIDE SEQUENCE [LARGE SCALE GENOMIC DNA]</scope>
    <source>
        <strain evidence="2 3">FP101781</strain>
    </source>
</reference>